<dbReference type="EMBL" id="CP119922">
    <property type="protein sequence ID" value="WFD17401.1"/>
    <property type="molecule type" value="Genomic_DNA"/>
</dbReference>
<evidence type="ECO:0000313" key="2">
    <source>
        <dbReference type="Proteomes" id="UP001217582"/>
    </source>
</evidence>
<protein>
    <submittedName>
        <fullName evidence="1">Uncharacterized protein</fullName>
    </submittedName>
</protein>
<sequence>MQHADTRRAQGLPLEVVFRVVWQLHMPAADGDATSIQTLVRLSAVSHVVRHWALHALYDTLYLPRHVRDFRKWYARMRAAKPPFPCVGYVRALFVGMDDITRLTQSSAGWEAELLRLLHYCGSTIEHLSLWQTESRALLRDAAQVSGSHARAAWAVGEHILDDTPEELERDEPDDMPQWLRDELAQLPAEHVARQHMAHFPFVPRAPPKPPSWLARPKPRLCTPRFLSLVLYYPFFENERPDLFARMVLWSRVEELDVYLSMEPRKSLHLLACLVHTPTWRLRVSSAHATLAIETQNAAWPNACGILAALLRHAHLEEALLNEMRGHGVANADLFENACFRELGGLRNVRLNLTQKNQAVWGKLRHRLWDFRERAQFRRQGAWSELLRPT</sequence>
<proteinExistence type="predicted"/>
<keyword evidence="2" id="KW-1185">Reference proteome</keyword>
<organism evidence="1 2">
    <name type="scientific">Malassezia arunalokei</name>
    <dbReference type="NCBI Taxonomy" id="1514897"/>
    <lineage>
        <taxon>Eukaryota</taxon>
        <taxon>Fungi</taxon>
        <taxon>Dikarya</taxon>
        <taxon>Basidiomycota</taxon>
        <taxon>Ustilaginomycotina</taxon>
        <taxon>Malasseziomycetes</taxon>
        <taxon>Malasseziales</taxon>
        <taxon>Malasseziaceae</taxon>
        <taxon>Malassezia</taxon>
    </lineage>
</organism>
<dbReference type="Proteomes" id="UP001217582">
    <property type="component" value="Chromosome 7"/>
</dbReference>
<gene>
    <name evidence="1" type="ORF">MARU1_003453</name>
</gene>
<name>A0AAJ5Z2U6_9BASI</name>
<accession>A0AAJ5Z2U6</accession>
<evidence type="ECO:0000313" key="1">
    <source>
        <dbReference type="EMBL" id="WFD17401.1"/>
    </source>
</evidence>
<dbReference type="AlphaFoldDB" id="A0AAJ5Z2U6"/>
<reference evidence="1 2" key="1">
    <citation type="submission" date="2023-03" db="EMBL/GenBank/DDBJ databases">
        <title>Mating type loci evolution in Malassezia.</title>
        <authorList>
            <person name="Coelho M.A."/>
        </authorList>
    </citation>
    <scope>NUCLEOTIDE SEQUENCE [LARGE SCALE GENOMIC DNA]</scope>
    <source>
        <strain evidence="1 2">CBS 13387</strain>
    </source>
</reference>